<dbReference type="EMBL" id="KZ820352">
    <property type="protein sequence ID" value="PWN47733.1"/>
    <property type="molecule type" value="Genomic_DNA"/>
</dbReference>
<protein>
    <submittedName>
        <fullName evidence="1">Uncharacterized protein</fullName>
    </submittedName>
</protein>
<evidence type="ECO:0000313" key="1">
    <source>
        <dbReference type="EMBL" id="PWN47733.1"/>
    </source>
</evidence>
<organism evidence="1 2">
    <name type="scientific">Violaceomyces palustris</name>
    <dbReference type="NCBI Taxonomy" id="1673888"/>
    <lineage>
        <taxon>Eukaryota</taxon>
        <taxon>Fungi</taxon>
        <taxon>Dikarya</taxon>
        <taxon>Basidiomycota</taxon>
        <taxon>Ustilaginomycotina</taxon>
        <taxon>Ustilaginomycetes</taxon>
        <taxon>Violaceomycetales</taxon>
        <taxon>Violaceomycetaceae</taxon>
        <taxon>Violaceomyces</taxon>
    </lineage>
</organism>
<name>A0ACD0NPG1_9BASI</name>
<accession>A0ACD0NPG1</accession>
<evidence type="ECO:0000313" key="2">
    <source>
        <dbReference type="Proteomes" id="UP000245626"/>
    </source>
</evidence>
<dbReference type="Proteomes" id="UP000245626">
    <property type="component" value="Unassembled WGS sequence"/>
</dbReference>
<keyword evidence="2" id="KW-1185">Reference proteome</keyword>
<sequence>MLHKGFPLLGFVAVANWCNFPGGTLCRLDVKRGGGGLADQDQVFPLLAQFELDPVHSWVGSFNLRSGTMPFDMEGRHLKPVESRIELGWGSAGAEWDGGSRLFDISHLYDLPTDQDMGGRFQPFNLEGGASKVVGESAAPPSPSYKVPVAPRLIDRLPTPTNVVMPSMPSPTQASAHLSQLMPSRSNVHSLPAHYPTPTQPAHLASETRAVKWDEGSGFASYGSKEARIVASEL</sequence>
<reference evidence="1 2" key="1">
    <citation type="journal article" date="2018" name="Mol. Biol. Evol.">
        <title>Broad Genomic Sampling Reveals a Smut Pathogenic Ancestry of the Fungal Clade Ustilaginomycotina.</title>
        <authorList>
            <person name="Kijpornyongpan T."/>
            <person name="Mondo S.J."/>
            <person name="Barry K."/>
            <person name="Sandor L."/>
            <person name="Lee J."/>
            <person name="Lipzen A."/>
            <person name="Pangilinan J."/>
            <person name="LaButti K."/>
            <person name="Hainaut M."/>
            <person name="Henrissat B."/>
            <person name="Grigoriev I.V."/>
            <person name="Spatafora J.W."/>
            <person name="Aime M.C."/>
        </authorList>
    </citation>
    <scope>NUCLEOTIDE SEQUENCE [LARGE SCALE GENOMIC DNA]</scope>
    <source>
        <strain evidence="1 2">SA 807</strain>
    </source>
</reference>
<gene>
    <name evidence="1" type="ORF">IE53DRAFT_390123</name>
</gene>
<proteinExistence type="predicted"/>